<comment type="caution">
    <text evidence="1">The sequence shown here is derived from an EMBL/GenBank/DDBJ whole genome shotgun (WGS) entry which is preliminary data.</text>
</comment>
<gene>
    <name evidence="1" type="ORF">ACFOUP_07580</name>
</gene>
<sequence>MNKYYLIVIIAVLFGCNSGLQNDQIDKSIEELIIELENDILDGEYSFSKEERQTVIDLAFHGSSQAYLEELKKVKEELILNPKLKEVYKNRLNGLEQKEDMGVSSKAMDDVPYVKE</sequence>
<proteinExistence type="predicted"/>
<evidence type="ECO:0008006" key="3">
    <source>
        <dbReference type="Google" id="ProtNLM"/>
    </source>
</evidence>
<evidence type="ECO:0000313" key="1">
    <source>
        <dbReference type="EMBL" id="MFC3976233.1"/>
    </source>
</evidence>
<name>A0ABV8ELL3_9BACT</name>
<keyword evidence="2" id="KW-1185">Reference proteome</keyword>
<evidence type="ECO:0000313" key="2">
    <source>
        <dbReference type="Proteomes" id="UP001595766"/>
    </source>
</evidence>
<reference evidence="2" key="1">
    <citation type="journal article" date="2019" name="Int. J. Syst. Evol. Microbiol.">
        <title>The Global Catalogue of Microorganisms (GCM) 10K type strain sequencing project: providing services to taxonomists for standard genome sequencing and annotation.</title>
        <authorList>
            <consortium name="The Broad Institute Genomics Platform"/>
            <consortium name="The Broad Institute Genome Sequencing Center for Infectious Disease"/>
            <person name="Wu L."/>
            <person name="Ma J."/>
        </authorList>
    </citation>
    <scope>NUCLEOTIDE SEQUENCE [LARGE SCALE GENOMIC DNA]</scope>
    <source>
        <strain evidence="2">CECT 8551</strain>
    </source>
</reference>
<accession>A0ABV8ELL3</accession>
<dbReference type="PROSITE" id="PS51257">
    <property type="entry name" value="PROKAR_LIPOPROTEIN"/>
    <property type="match status" value="1"/>
</dbReference>
<dbReference type="EMBL" id="JBHSAV010000023">
    <property type="protein sequence ID" value="MFC3976233.1"/>
    <property type="molecule type" value="Genomic_DNA"/>
</dbReference>
<organism evidence="1 2">
    <name type="scientific">Belliella kenyensis</name>
    <dbReference type="NCBI Taxonomy" id="1472724"/>
    <lineage>
        <taxon>Bacteria</taxon>
        <taxon>Pseudomonadati</taxon>
        <taxon>Bacteroidota</taxon>
        <taxon>Cytophagia</taxon>
        <taxon>Cytophagales</taxon>
        <taxon>Cyclobacteriaceae</taxon>
        <taxon>Belliella</taxon>
    </lineage>
</organism>
<protein>
    <recommendedName>
        <fullName evidence="3">DUF4296 domain-containing protein</fullName>
    </recommendedName>
</protein>
<dbReference type="RefSeq" id="WP_241290840.1">
    <property type="nucleotide sequence ID" value="NZ_JAKZGR010000001.1"/>
</dbReference>
<dbReference type="Proteomes" id="UP001595766">
    <property type="component" value="Unassembled WGS sequence"/>
</dbReference>